<proteinExistence type="predicted"/>
<organism evidence="2 3">
    <name type="scientific">Artemia franciscana</name>
    <name type="common">Brine shrimp</name>
    <name type="synonym">Artemia sanfranciscana</name>
    <dbReference type="NCBI Taxonomy" id="6661"/>
    <lineage>
        <taxon>Eukaryota</taxon>
        <taxon>Metazoa</taxon>
        <taxon>Ecdysozoa</taxon>
        <taxon>Arthropoda</taxon>
        <taxon>Crustacea</taxon>
        <taxon>Branchiopoda</taxon>
        <taxon>Anostraca</taxon>
        <taxon>Artemiidae</taxon>
        <taxon>Artemia</taxon>
    </lineage>
</organism>
<keyword evidence="3" id="KW-1185">Reference proteome</keyword>
<comment type="caution">
    <text evidence="2">The sequence shown here is derived from an EMBL/GenBank/DDBJ whole genome shotgun (WGS) entry which is preliminary data.</text>
</comment>
<feature type="region of interest" description="Disordered" evidence="1">
    <location>
        <begin position="117"/>
        <end position="149"/>
    </location>
</feature>
<name>A0AA88I3U2_ARTSF</name>
<gene>
    <name evidence="2" type="ORF">QYM36_005198</name>
</gene>
<dbReference type="Proteomes" id="UP001187531">
    <property type="component" value="Unassembled WGS sequence"/>
</dbReference>
<accession>A0AA88I3U2</accession>
<feature type="compositionally biased region" description="Basic and acidic residues" evidence="1">
    <location>
        <begin position="126"/>
        <end position="139"/>
    </location>
</feature>
<evidence type="ECO:0000313" key="3">
    <source>
        <dbReference type="Proteomes" id="UP001187531"/>
    </source>
</evidence>
<reference evidence="2" key="1">
    <citation type="submission" date="2023-07" db="EMBL/GenBank/DDBJ databases">
        <title>Chromosome-level genome assembly of Artemia franciscana.</title>
        <authorList>
            <person name="Jo E."/>
        </authorList>
    </citation>
    <scope>NUCLEOTIDE SEQUENCE</scope>
    <source>
        <tissue evidence="2">Whole body</tissue>
    </source>
</reference>
<evidence type="ECO:0000313" key="2">
    <source>
        <dbReference type="EMBL" id="KAK2719634.1"/>
    </source>
</evidence>
<dbReference type="AlphaFoldDB" id="A0AA88I3U2"/>
<protein>
    <submittedName>
        <fullName evidence="2">Uncharacterized protein</fullName>
    </submittedName>
</protein>
<evidence type="ECO:0000256" key="1">
    <source>
        <dbReference type="SAM" id="MobiDB-lite"/>
    </source>
</evidence>
<sequence length="180" mass="20205">MRAMLVFPKKKREKESELGLHPRSWAENLEVIEYPLDVFFMKSLSLHCTDKLRKWLRCNPGKVVTLFQISTIFGSAFIQSASMNTAINGFKATGIRPLNPVLFCDLDFLPTDTIDIQQGGPSTQKATEEPPVTEKEQVRKSSSRSAVDKEDPSLVVLGMKMLQFLALLLVVMAPQSKSFN</sequence>
<dbReference type="EMBL" id="JAVRJZ010000008">
    <property type="protein sequence ID" value="KAK2719634.1"/>
    <property type="molecule type" value="Genomic_DNA"/>
</dbReference>